<organism evidence="2 3">
    <name type="scientific">Caulobacter vibrioides</name>
    <name type="common">Caulobacter crescentus</name>
    <dbReference type="NCBI Taxonomy" id="155892"/>
    <lineage>
        <taxon>Bacteria</taxon>
        <taxon>Pseudomonadati</taxon>
        <taxon>Pseudomonadota</taxon>
        <taxon>Alphaproteobacteria</taxon>
        <taxon>Caulobacterales</taxon>
        <taxon>Caulobacteraceae</taxon>
        <taxon>Caulobacter</taxon>
    </lineage>
</organism>
<feature type="compositionally biased region" description="Gly residues" evidence="1">
    <location>
        <begin position="9"/>
        <end position="22"/>
    </location>
</feature>
<proteinExistence type="predicted"/>
<evidence type="ECO:0000313" key="2">
    <source>
        <dbReference type="EMBL" id="ATC31085.1"/>
    </source>
</evidence>
<sequence length="68" mass="7209">MQDRLSSPFGGGGPANAGGGALSDGLASCGRRTSRAFCSRQEEAEPFGWPLHRRSAVPLPQRGRRGRN</sequence>
<dbReference type="EMBL" id="CP023315">
    <property type="protein sequence ID" value="ATC31085.1"/>
    <property type="molecule type" value="Genomic_DNA"/>
</dbReference>
<feature type="region of interest" description="Disordered" evidence="1">
    <location>
        <begin position="1"/>
        <end position="26"/>
    </location>
</feature>
<accession>A0A290MRX1</accession>
<feature type="region of interest" description="Disordered" evidence="1">
    <location>
        <begin position="40"/>
        <end position="68"/>
    </location>
</feature>
<dbReference type="Proteomes" id="UP000217311">
    <property type="component" value="Chromosome"/>
</dbReference>
<evidence type="ECO:0000313" key="3">
    <source>
        <dbReference type="Proteomes" id="UP000217311"/>
    </source>
</evidence>
<reference evidence="3" key="1">
    <citation type="submission" date="2017-09" db="EMBL/GenBank/DDBJ databases">
        <title>Genome evolution observed in wild isolates of Caulobacter crescentus.</title>
        <authorList>
            <person name="Ely B."/>
            <person name="Wilson K."/>
            <person name="Scott D."/>
        </authorList>
    </citation>
    <scope>NUCLEOTIDE SEQUENCE [LARGE SCALE GENOMIC DNA]</scope>
    <source>
        <strain evidence="3">CB13b1a</strain>
    </source>
</reference>
<evidence type="ECO:0000256" key="1">
    <source>
        <dbReference type="SAM" id="MobiDB-lite"/>
    </source>
</evidence>
<gene>
    <name evidence="2" type="ORF">CA606_01275</name>
</gene>
<protein>
    <submittedName>
        <fullName evidence="2">Uncharacterized protein</fullName>
    </submittedName>
</protein>
<name>A0A290MRX1_CAUVI</name>
<dbReference type="AlphaFoldDB" id="A0A290MRX1"/>